<dbReference type="OrthoDB" id="9804333at2"/>
<accession>A0A017RUC0</accession>
<dbReference type="STRING" id="1403537.Q428_09220"/>
<dbReference type="EMBL" id="AZQP01000026">
    <property type="protein sequence ID" value="EYE88201.1"/>
    <property type="molecule type" value="Genomic_DNA"/>
</dbReference>
<dbReference type="Gene3D" id="3.20.20.140">
    <property type="entry name" value="Metal-dependent hydrolases"/>
    <property type="match status" value="1"/>
</dbReference>
<dbReference type="GO" id="GO:0004534">
    <property type="term" value="F:5'-3' RNA exonuclease activity"/>
    <property type="evidence" value="ECO:0007669"/>
    <property type="project" value="TreeGrafter"/>
</dbReference>
<evidence type="ECO:0000259" key="1">
    <source>
        <dbReference type="SMART" id="SM00481"/>
    </source>
</evidence>
<dbReference type="InterPro" id="IPR003141">
    <property type="entry name" value="Pol/His_phosphatase_N"/>
</dbReference>
<dbReference type="PANTHER" id="PTHR42924">
    <property type="entry name" value="EXONUCLEASE"/>
    <property type="match status" value="1"/>
</dbReference>
<organism evidence="2 3">
    <name type="scientific">Fervidicella metallireducens AeB</name>
    <dbReference type="NCBI Taxonomy" id="1403537"/>
    <lineage>
        <taxon>Bacteria</taxon>
        <taxon>Bacillati</taxon>
        <taxon>Bacillota</taxon>
        <taxon>Clostridia</taxon>
        <taxon>Eubacteriales</taxon>
        <taxon>Clostridiaceae</taxon>
        <taxon>Fervidicella</taxon>
    </lineage>
</organism>
<dbReference type="InterPro" id="IPR016195">
    <property type="entry name" value="Pol/histidinol_Pase-like"/>
</dbReference>
<evidence type="ECO:0000313" key="3">
    <source>
        <dbReference type="Proteomes" id="UP000019681"/>
    </source>
</evidence>
<dbReference type="CDD" id="cd07438">
    <property type="entry name" value="PHP_HisPPase_AMP"/>
    <property type="match status" value="1"/>
</dbReference>
<dbReference type="GO" id="GO:0035312">
    <property type="term" value="F:5'-3' DNA exonuclease activity"/>
    <property type="evidence" value="ECO:0007669"/>
    <property type="project" value="TreeGrafter"/>
</dbReference>
<name>A0A017RUC0_9CLOT</name>
<dbReference type="Pfam" id="PF02811">
    <property type="entry name" value="PHP"/>
    <property type="match status" value="1"/>
</dbReference>
<dbReference type="Gene3D" id="1.10.150.650">
    <property type="match status" value="1"/>
</dbReference>
<evidence type="ECO:0000313" key="2">
    <source>
        <dbReference type="EMBL" id="EYE88201.1"/>
    </source>
</evidence>
<comment type="caution">
    <text evidence="2">The sequence shown here is derived from an EMBL/GenBank/DDBJ whole genome shotgun (WGS) entry which is preliminary data.</text>
</comment>
<dbReference type="SMART" id="SM00481">
    <property type="entry name" value="POLIIIAc"/>
    <property type="match status" value="1"/>
</dbReference>
<gene>
    <name evidence="2" type="ORF">Q428_09220</name>
</gene>
<dbReference type="InterPro" id="IPR052018">
    <property type="entry name" value="PHP_domain"/>
</dbReference>
<protein>
    <recommendedName>
        <fullName evidence="1">Polymerase/histidinol phosphatase N-terminal domain-containing protein</fullName>
    </recommendedName>
</protein>
<dbReference type="Proteomes" id="UP000019681">
    <property type="component" value="Unassembled WGS sequence"/>
</dbReference>
<dbReference type="PANTHER" id="PTHR42924:SF3">
    <property type="entry name" value="POLYMERASE_HISTIDINOL PHOSPHATASE N-TERMINAL DOMAIN-CONTAINING PROTEIN"/>
    <property type="match status" value="1"/>
</dbReference>
<feature type="domain" description="Polymerase/histidinol phosphatase N-terminal" evidence="1">
    <location>
        <begin position="4"/>
        <end position="69"/>
    </location>
</feature>
<keyword evidence="3" id="KW-1185">Reference proteome</keyword>
<proteinExistence type="predicted"/>
<dbReference type="AlphaFoldDB" id="A0A017RUC0"/>
<sequence length="281" mass="32212">MVDYDLHIHSNFSDGKLNPRQIFEVAQNIGLTGFSITDHDTVGAIDECLFLVNEYKIDFIPGLELSTDFNGLEVHLLGYFIDHKNKFLCEFLEKFKNARFTRAQEIINILKNMNYDISLEEVIVEAGNNYDSIGRPHIARLLVKKGYYKELQDVFKILLNKNRPAYVERYKINLLEAIELINLAKGVPVLAHPLGLEGMCRNSEFEQFIKTLTFKGLKGVEIFHPMHSLEDEKYLKVLAKKYGLMVTGGSDCHGNIKDNKYQIGEKGIGLKEINRLRSLVR</sequence>
<dbReference type="SUPFAM" id="SSF89550">
    <property type="entry name" value="PHP domain-like"/>
    <property type="match status" value="1"/>
</dbReference>
<reference evidence="2 3" key="1">
    <citation type="journal article" date="2014" name="Genome Announc.">
        <title>Draft Genome Sequence of Fervidicella metallireducens Strain AeBT, an Iron-Reducing Thermoanaerobe from the Great Artesian Basin.</title>
        <authorList>
            <person name="Patel B.K."/>
        </authorList>
    </citation>
    <scope>NUCLEOTIDE SEQUENCE [LARGE SCALE GENOMIC DNA]</scope>
    <source>
        <strain evidence="2 3">AeB</strain>
    </source>
</reference>
<dbReference type="InterPro" id="IPR004013">
    <property type="entry name" value="PHP_dom"/>
</dbReference>